<dbReference type="PROSITE" id="PS50850">
    <property type="entry name" value="MFS"/>
    <property type="match status" value="1"/>
</dbReference>
<evidence type="ECO:0000256" key="7">
    <source>
        <dbReference type="ARBA" id="ARBA00023136"/>
    </source>
</evidence>
<keyword evidence="3 8" id="KW-0813">Transport</keyword>
<dbReference type="Pfam" id="PF07690">
    <property type="entry name" value="MFS_1"/>
    <property type="match status" value="1"/>
</dbReference>
<dbReference type="SUPFAM" id="SSF103473">
    <property type="entry name" value="MFS general substrate transporter"/>
    <property type="match status" value="1"/>
</dbReference>
<organism evidence="10 11">
    <name type="scientific">Caballeronia sordidicola</name>
    <name type="common">Burkholderia sordidicola</name>
    <dbReference type="NCBI Taxonomy" id="196367"/>
    <lineage>
        <taxon>Bacteria</taxon>
        <taxon>Pseudomonadati</taxon>
        <taxon>Pseudomonadota</taxon>
        <taxon>Betaproteobacteria</taxon>
        <taxon>Burkholderiales</taxon>
        <taxon>Burkholderiaceae</taxon>
        <taxon>Caballeronia</taxon>
    </lineage>
</organism>
<feature type="transmembrane region" description="Helical" evidence="8">
    <location>
        <begin position="143"/>
        <end position="167"/>
    </location>
</feature>
<proteinExistence type="inferred from homology"/>
<dbReference type="GO" id="GO:0005886">
    <property type="term" value="C:plasma membrane"/>
    <property type="evidence" value="ECO:0007669"/>
    <property type="project" value="UniProtKB-SubCell"/>
</dbReference>
<dbReference type="AlphaFoldDB" id="A0A158EZZ6"/>
<evidence type="ECO:0000259" key="9">
    <source>
        <dbReference type="PROSITE" id="PS50850"/>
    </source>
</evidence>
<feature type="transmembrane region" description="Helical" evidence="8">
    <location>
        <begin position="224"/>
        <end position="247"/>
    </location>
</feature>
<dbReference type="GO" id="GO:0042910">
    <property type="term" value="F:xenobiotic transmembrane transporter activity"/>
    <property type="evidence" value="ECO:0007669"/>
    <property type="project" value="InterPro"/>
</dbReference>
<evidence type="ECO:0000256" key="4">
    <source>
        <dbReference type="ARBA" id="ARBA00022475"/>
    </source>
</evidence>
<dbReference type="Proteomes" id="UP000054893">
    <property type="component" value="Unassembled WGS sequence"/>
</dbReference>
<dbReference type="CDD" id="cd17320">
    <property type="entry name" value="MFS_MdfA_MDR_like"/>
    <property type="match status" value="1"/>
</dbReference>
<dbReference type="InterPro" id="IPR020846">
    <property type="entry name" value="MFS_dom"/>
</dbReference>
<evidence type="ECO:0000256" key="3">
    <source>
        <dbReference type="ARBA" id="ARBA00022448"/>
    </source>
</evidence>
<comment type="subcellular location">
    <subcellularLocation>
        <location evidence="8">Cell inner membrane</location>
        <topology evidence="8">Multi-pass membrane protein</topology>
    </subcellularLocation>
    <subcellularLocation>
        <location evidence="1">Cell membrane</location>
        <topology evidence="1">Multi-pass membrane protein</topology>
    </subcellularLocation>
</comment>
<keyword evidence="4" id="KW-1003">Cell membrane</keyword>
<evidence type="ECO:0000313" key="11">
    <source>
        <dbReference type="Proteomes" id="UP000054893"/>
    </source>
</evidence>
<dbReference type="PANTHER" id="PTHR23502:SF132">
    <property type="entry name" value="POLYAMINE TRANSPORTER 2-RELATED"/>
    <property type="match status" value="1"/>
</dbReference>
<gene>
    <name evidence="10" type="ORF">AWB64_00597</name>
</gene>
<name>A0A158EZZ6_CABSO</name>
<keyword evidence="8" id="KW-0997">Cell inner membrane</keyword>
<feature type="transmembrane region" description="Helical" evidence="8">
    <location>
        <begin position="348"/>
        <end position="373"/>
    </location>
</feature>
<feature type="transmembrane region" description="Helical" evidence="8">
    <location>
        <begin position="85"/>
        <end position="104"/>
    </location>
</feature>
<evidence type="ECO:0000256" key="8">
    <source>
        <dbReference type="RuleBase" id="RU365088"/>
    </source>
</evidence>
<dbReference type="PANTHER" id="PTHR23502">
    <property type="entry name" value="MAJOR FACILITATOR SUPERFAMILY"/>
    <property type="match status" value="1"/>
</dbReference>
<feature type="transmembrane region" description="Helical" evidence="8">
    <location>
        <begin position="110"/>
        <end position="131"/>
    </location>
</feature>
<evidence type="ECO:0000313" key="10">
    <source>
        <dbReference type="EMBL" id="SAL13147.1"/>
    </source>
</evidence>
<feature type="transmembrane region" description="Helical" evidence="8">
    <location>
        <begin position="315"/>
        <end position="336"/>
    </location>
</feature>
<comment type="caution">
    <text evidence="8">Lacks conserved residue(s) required for the propagation of feature annotation.</text>
</comment>
<keyword evidence="5 8" id="KW-0812">Transmembrane</keyword>
<accession>A0A158EZZ6</accession>
<evidence type="ECO:0000256" key="1">
    <source>
        <dbReference type="ARBA" id="ARBA00004651"/>
    </source>
</evidence>
<keyword evidence="6 8" id="KW-1133">Transmembrane helix</keyword>
<dbReference type="InterPro" id="IPR011701">
    <property type="entry name" value="MFS"/>
</dbReference>
<dbReference type="NCBIfam" id="TIGR00710">
    <property type="entry name" value="efflux_Bcr_CflA"/>
    <property type="match status" value="1"/>
</dbReference>
<feature type="transmembrane region" description="Helical" evidence="8">
    <location>
        <begin position="173"/>
        <end position="193"/>
    </location>
</feature>
<feature type="transmembrane region" description="Helical" evidence="8">
    <location>
        <begin position="379"/>
        <end position="399"/>
    </location>
</feature>
<feature type="transmembrane region" description="Helical" evidence="8">
    <location>
        <begin position="57"/>
        <end position="73"/>
    </location>
</feature>
<dbReference type="NCBIfam" id="NF008314">
    <property type="entry name" value="PRK11102.1"/>
    <property type="match status" value="1"/>
</dbReference>
<dbReference type="GO" id="GO:1990961">
    <property type="term" value="P:xenobiotic detoxification by transmembrane export across the plasma membrane"/>
    <property type="evidence" value="ECO:0007669"/>
    <property type="project" value="InterPro"/>
</dbReference>
<feature type="transmembrane region" description="Helical" evidence="8">
    <location>
        <begin position="259"/>
        <end position="277"/>
    </location>
</feature>
<dbReference type="InterPro" id="IPR004812">
    <property type="entry name" value="Efflux_drug-R_Bcr/CmlA"/>
</dbReference>
<dbReference type="EMBL" id="FCOC02000001">
    <property type="protein sequence ID" value="SAL13147.1"/>
    <property type="molecule type" value="Genomic_DNA"/>
</dbReference>
<evidence type="ECO:0000256" key="5">
    <source>
        <dbReference type="ARBA" id="ARBA00022692"/>
    </source>
</evidence>
<dbReference type="GO" id="GO:0015385">
    <property type="term" value="F:sodium:proton antiporter activity"/>
    <property type="evidence" value="ECO:0007669"/>
    <property type="project" value="TreeGrafter"/>
</dbReference>
<dbReference type="Gene3D" id="1.20.1720.10">
    <property type="entry name" value="Multidrug resistance protein D"/>
    <property type="match status" value="1"/>
</dbReference>
<sequence length="413" mass="43220">MFFSSPMPEIIKRRSDRRLILLLGALAACGPLSIDMYLPSLPALANAFGTTAAAAQITLTSFMLGFSLGMLVYGPLSDAYGRRPVLLGGIILYALASVGCALSFSIDSLVVLRFLQALGAGSASVLARAIARDAHAPSDAARVLSMLAIVTSIGPLLAPLIGGQLLLLGGWRAVFVTLSLFGLLCAVTTYLRVPETWPREKRATSALGQSFAAYGRLLTDPVTWGHALCGGMAFASMFAYITATPFVYINYFHVKPQHYGFFFGLNIIGIIGWNVANTRLVGPLGSLKLISIASFVSVVAALATAFVCITGVGGLWAIVGCLFFVVGVVGLLSANCTTDLMHRYPHNAGAAAAVFGSVQLALGALASVAVGMLHDGTPQGMGIVIGVTGVLTFVGRTMVLRWHGRPVRALRAG</sequence>
<dbReference type="InterPro" id="IPR036259">
    <property type="entry name" value="MFS_trans_sf"/>
</dbReference>
<protein>
    <recommendedName>
        <fullName evidence="8">Bcr/CflA family efflux transporter</fullName>
    </recommendedName>
</protein>
<feature type="domain" description="Major facilitator superfamily (MFS) profile" evidence="9">
    <location>
        <begin position="19"/>
        <end position="407"/>
    </location>
</feature>
<feature type="transmembrane region" description="Helical" evidence="8">
    <location>
        <begin position="289"/>
        <end position="309"/>
    </location>
</feature>
<dbReference type="FunFam" id="1.20.1720.10:FF:000005">
    <property type="entry name" value="Bcr/CflA family efflux transporter"/>
    <property type="match status" value="1"/>
</dbReference>
<evidence type="ECO:0000256" key="6">
    <source>
        <dbReference type="ARBA" id="ARBA00022989"/>
    </source>
</evidence>
<reference evidence="10 11" key="1">
    <citation type="submission" date="2016-01" db="EMBL/GenBank/DDBJ databases">
        <authorList>
            <person name="Oliw E.H."/>
        </authorList>
    </citation>
    <scope>NUCLEOTIDE SEQUENCE [LARGE SCALE GENOMIC DNA]</scope>
    <source>
        <strain evidence="10">LMG 22029</strain>
    </source>
</reference>
<keyword evidence="7 8" id="KW-0472">Membrane</keyword>
<evidence type="ECO:0000256" key="2">
    <source>
        <dbReference type="ARBA" id="ARBA00006236"/>
    </source>
</evidence>
<comment type="similarity">
    <text evidence="2 8">Belongs to the major facilitator superfamily. Bcr/CmlA family.</text>
</comment>